<organism evidence="10 11">
    <name type="scientific">Lojkania enalia</name>
    <dbReference type="NCBI Taxonomy" id="147567"/>
    <lineage>
        <taxon>Eukaryota</taxon>
        <taxon>Fungi</taxon>
        <taxon>Dikarya</taxon>
        <taxon>Ascomycota</taxon>
        <taxon>Pezizomycotina</taxon>
        <taxon>Dothideomycetes</taxon>
        <taxon>Pleosporomycetidae</taxon>
        <taxon>Pleosporales</taxon>
        <taxon>Pleosporales incertae sedis</taxon>
        <taxon>Lojkania</taxon>
    </lineage>
</organism>
<dbReference type="Proteomes" id="UP000800093">
    <property type="component" value="Unassembled WGS sequence"/>
</dbReference>
<comment type="similarity">
    <text evidence="3">Belongs to the wax synthase family.</text>
</comment>
<dbReference type="PANTHER" id="PTHR31595:SF57">
    <property type="entry name" value="OS04G0481900 PROTEIN"/>
    <property type="match status" value="1"/>
</dbReference>
<evidence type="ECO:0000256" key="7">
    <source>
        <dbReference type="ARBA" id="ARBA00023136"/>
    </source>
</evidence>
<dbReference type="PANTHER" id="PTHR31595">
    <property type="entry name" value="LONG-CHAIN-ALCOHOL O-FATTY-ACYLTRANSFERASE 3-RELATED"/>
    <property type="match status" value="1"/>
</dbReference>
<feature type="transmembrane region" description="Helical" evidence="8">
    <location>
        <begin position="15"/>
        <end position="33"/>
    </location>
</feature>
<gene>
    <name evidence="10" type="ORF">CC78DRAFT_494421</name>
</gene>
<keyword evidence="6 8" id="KW-1133">Transmembrane helix</keyword>
<proteinExistence type="inferred from homology"/>
<accession>A0A9P4KEK2</accession>
<comment type="pathway">
    <text evidence="2">Secondary metabolite biosynthesis.</text>
</comment>
<feature type="transmembrane region" description="Helical" evidence="8">
    <location>
        <begin position="364"/>
        <end position="383"/>
    </location>
</feature>
<reference evidence="11" key="1">
    <citation type="journal article" date="2020" name="Stud. Mycol.">
        <title>101 Dothideomycetes genomes: A test case for predicting lifestyles and emergence of pathogens.</title>
        <authorList>
            <person name="Haridas S."/>
            <person name="Albert R."/>
            <person name="Binder M."/>
            <person name="Bloem J."/>
            <person name="LaButti K."/>
            <person name="Salamov A."/>
            <person name="Andreopoulos B."/>
            <person name="Baker S."/>
            <person name="Barry K."/>
            <person name="Bills G."/>
            <person name="Bluhm B."/>
            <person name="Cannon C."/>
            <person name="Castanera R."/>
            <person name="Culley D."/>
            <person name="Daum C."/>
            <person name="Ezra D."/>
            <person name="Gonzalez J."/>
            <person name="Henrissat B."/>
            <person name="Kuo A."/>
            <person name="Liang C."/>
            <person name="Lipzen A."/>
            <person name="Lutzoni F."/>
            <person name="Magnuson J."/>
            <person name="Mondo S."/>
            <person name="Nolan M."/>
            <person name="Ohm R."/>
            <person name="Pangilinan J."/>
            <person name="Park H.-J."/>
            <person name="Ramirez L."/>
            <person name="Alfaro M."/>
            <person name="Sun H."/>
            <person name="Tritt A."/>
            <person name="Yoshinaga Y."/>
            <person name="Zwiers L.-H."/>
            <person name="Turgeon B."/>
            <person name="Goodwin S."/>
            <person name="Spatafora J."/>
            <person name="Crous P."/>
            <person name="Grigoriev I."/>
        </authorList>
    </citation>
    <scope>NUCLEOTIDE SEQUENCE [LARGE SCALE GENOMIC DNA]</scope>
    <source>
        <strain evidence="11">CBS 304.66</strain>
    </source>
</reference>
<keyword evidence="7 8" id="KW-0472">Membrane</keyword>
<evidence type="ECO:0000256" key="5">
    <source>
        <dbReference type="ARBA" id="ARBA00022692"/>
    </source>
</evidence>
<dbReference type="AlphaFoldDB" id="A0A9P4KEK2"/>
<feature type="domain" description="Wax synthase" evidence="9">
    <location>
        <begin position="239"/>
        <end position="330"/>
    </location>
</feature>
<evidence type="ECO:0000256" key="3">
    <source>
        <dbReference type="ARBA" id="ARBA00007282"/>
    </source>
</evidence>
<comment type="caution">
    <text evidence="10">The sequence shown here is derived from an EMBL/GenBank/DDBJ whole genome shotgun (WGS) entry which is preliminary data.</text>
</comment>
<dbReference type="GO" id="GO:0008374">
    <property type="term" value="F:O-acyltransferase activity"/>
    <property type="evidence" value="ECO:0007669"/>
    <property type="project" value="InterPro"/>
</dbReference>
<feature type="transmembrane region" description="Helical" evidence="8">
    <location>
        <begin position="66"/>
        <end position="86"/>
    </location>
</feature>
<dbReference type="InterPro" id="IPR032805">
    <property type="entry name" value="Wax_synthase_dom"/>
</dbReference>
<dbReference type="GO" id="GO:0016020">
    <property type="term" value="C:membrane"/>
    <property type="evidence" value="ECO:0007669"/>
    <property type="project" value="UniProtKB-SubCell"/>
</dbReference>
<dbReference type="OrthoDB" id="1077582at2759"/>
<evidence type="ECO:0000256" key="4">
    <source>
        <dbReference type="ARBA" id="ARBA00022679"/>
    </source>
</evidence>
<evidence type="ECO:0000313" key="11">
    <source>
        <dbReference type="Proteomes" id="UP000800093"/>
    </source>
</evidence>
<evidence type="ECO:0000256" key="6">
    <source>
        <dbReference type="ARBA" id="ARBA00022989"/>
    </source>
</evidence>
<evidence type="ECO:0000256" key="8">
    <source>
        <dbReference type="SAM" id="Phobius"/>
    </source>
</evidence>
<evidence type="ECO:0000256" key="2">
    <source>
        <dbReference type="ARBA" id="ARBA00005179"/>
    </source>
</evidence>
<dbReference type="GO" id="GO:0006629">
    <property type="term" value="P:lipid metabolic process"/>
    <property type="evidence" value="ECO:0007669"/>
    <property type="project" value="InterPro"/>
</dbReference>
<protein>
    <submittedName>
        <fullName evidence="10">Toxin biosynthesis protein</fullName>
    </submittedName>
</protein>
<evidence type="ECO:0000259" key="9">
    <source>
        <dbReference type="Pfam" id="PF13813"/>
    </source>
</evidence>
<sequence>MAASMPNTTLREPDASIIPHASLYICQLLALAGPRFRGRALIFSVMIIGLAIQAHLHPHFTNNPGLAQPFTIAWSYYMGTLAKLLFSKNHNPEESFWRIDRPEQEAMSYMAFGPKKIRWAIMLIFNQRGIRWNHEVKNVPKQEPQSKAYFLFSQLLRFIKCMLVADLLFVLSRRLFFTSPDGQVGQVNSKFLTLRHPSPVWSFAKTFVFACTPYYMLSMQYAQFAFLAVLLGLSKPEDWPSPFGKLHEITTLRDFWGKFWHQQLRHMLTSYVDAFADFLGIPKGTNLSSYTKLYLSFLMSGFFHAFSQLQMPSPVNITAEERVVPVFQFFVWQAALITVEDFFQWLARKGPIGALRAENTRLRAWIGYVWLLGTLWATVPLAGDTFLKMRMGLEPMLPFSLSGPLVEAWVPVPP</sequence>
<evidence type="ECO:0000313" key="10">
    <source>
        <dbReference type="EMBL" id="KAF2265000.1"/>
    </source>
</evidence>
<feature type="transmembrane region" description="Helical" evidence="8">
    <location>
        <begin position="40"/>
        <end position="60"/>
    </location>
</feature>
<keyword evidence="5 8" id="KW-0812">Transmembrane</keyword>
<keyword evidence="4" id="KW-0808">Transferase</keyword>
<name>A0A9P4KEK2_9PLEO</name>
<dbReference type="InterPro" id="IPR044851">
    <property type="entry name" value="Wax_synthase"/>
</dbReference>
<comment type="subcellular location">
    <subcellularLocation>
        <location evidence="1">Membrane</location>
        <topology evidence="1">Multi-pass membrane protein</topology>
    </subcellularLocation>
</comment>
<dbReference type="EMBL" id="ML986612">
    <property type="protein sequence ID" value="KAF2265000.1"/>
    <property type="molecule type" value="Genomic_DNA"/>
</dbReference>
<evidence type="ECO:0000256" key="1">
    <source>
        <dbReference type="ARBA" id="ARBA00004141"/>
    </source>
</evidence>
<keyword evidence="11" id="KW-1185">Reference proteome</keyword>
<dbReference type="Pfam" id="PF13813">
    <property type="entry name" value="MBOAT_2"/>
    <property type="match status" value="1"/>
</dbReference>